<protein>
    <recommendedName>
        <fullName evidence="3">CopG family transcriptional regulator</fullName>
    </recommendedName>
</protein>
<gene>
    <name evidence="1" type="ORF">CJ199_10315</name>
</gene>
<evidence type="ECO:0008006" key="3">
    <source>
        <dbReference type="Google" id="ProtNLM"/>
    </source>
</evidence>
<name>A0A2N6VKW6_9MICO</name>
<accession>A0A2N6VKW6</accession>
<reference evidence="1 2" key="1">
    <citation type="submission" date="2017-09" db="EMBL/GenBank/DDBJ databases">
        <title>Bacterial strain isolated from the female urinary microbiota.</title>
        <authorList>
            <person name="Thomas-White K."/>
            <person name="Kumar N."/>
            <person name="Forster S."/>
            <person name="Putonti C."/>
            <person name="Lawley T."/>
            <person name="Wolfe A.J."/>
        </authorList>
    </citation>
    <scope>NUCLEOTIDE SEQUENCE [LARGE SCALE GENOMIC DNA]</scope>
    <source>
        <strain evidence="1 2">UMB1301</strain>
    </source>
</reference>
<proteinExistence type="predicted"/>
<dbReference type="AlphaFoldDB" id="A0A2N6VKW6"/>
<dbReference type="OrthoDB" id="3710927at2"/>
<comment type="caution">
    <text evidence="1">The sequence shown here is derived from an EMBL/GenBank/DDBJ whole genome shotgun (WGS) entry which is preliminary data.</text>
</comment>
<sequence length="86" mass="9785">MTKYTDVNGVAFTDSDVERWADEAEAGFPDSTLTKETPTWMRTDPMEVHSVRVPARLWKLVESEAKRRGMSTSEYTREALTRSLSA</sequence>
<evidence type="ECO:0000313" key="2">
    <source>
        <dbReference type="Proteomes" id="UP000235598"/>
    </source>
</evidence>
<dbReference type="EMBL" id="PNHK01000004">
    <property type="protein sequence ID" value="PMD04749.1"/>
    <property type="molecule type" value="Genomic_DNA"/>
</dbReference>
<evidence type="ECO:0000313" key="1">
    <source>
        <dbReference type="EMBL" id="PMD04749.1"/>
    </source>
</evidence>
<dbReference type="Proteomes" id="UP000235598">
    <property type="component" value="Unassembled WGS sequence"/>
</dbReference>
<dbReference type="RefSeq" id="WP_102239393.1">
    <property type="nucleotide sequence ID" value="NZ_PNHK01000004.1"/>
</dbReference>
<organism evidence="1 2">
    <name type="scientific">Brevibacterium paucivorans</name>
    <dbReference type="NCBI Taxonomy" id="170994"/>
    <lineage>
        <taxon>Bacteria</taxon>
        <taxon>Bacillati</taxon>
        <taxon>Actinomycetota</taxon>
        <taxon>Actinomycetes</taxon>
        <taxon>Micrococcales</taxon>
        <taxon>Brevibacteriaceae</taxon>
        <taxon>Brevibacterium</taxon>
    </lineage>
</organism>